<dbReference type="AlphaFoldDB" id="A0A9Q8UTF9"/>
<dbReference type="Proteomes" id="UP000756132">
    <property type="component" value="Chromosome 9"/>
</dbReference>
<dbReference type="RefSeq" id="XP_047766126.1">
    <property type="nucleotide sequence ID" value="XM_047908252.1"/>
</dbReference>
<dbReference type="CDD" id="cd09917">
    <property type="entry name" value="F-box_SF"/>
    <property type="match status" value="1"/>
</dbReference>
<evidence type="ECO:0000259" key="2">
    <source>
        <dbReference type="PROSITE" id="PS50181"/>
    </source>
</evidence>
<dbReference type="PROSITE" id="PS50181">
    <property type="entry name" value="FBOX"/>
    <property type="match status" value="1"/>
</dbReference>
<evidence type="ECO:0000313" key="3">
    <source>
        <dbReference type="EMBL" id="UJO21760.1"/>
    </source>
</evidence>
<protein>
    <recommendedName>
        <fullName evidence="2">F-box domain-containing protein</fullName>
    </recommendedName>
</protein>
<organism evidence="3 4">
    <name type="scientific">Passalora fulva</name>
    <name type="common">Tomato leaf mold</name>
    <name type="synonym">Cladosporium fulvum</name>
    <dbReference type="NCBI Taxonomy" id="5499"/>
    <lineage>
        <taxon>Eukaryota</taxon>
        <taxon>Fungi</taxon>
        <taxon>Dikarya</taxon>
        <taxon>Ascomycota</taxon>
        <taxon>Pezizomycotina</taxon>
        <taxon>Dothideomycetes</taxon>
        <taxon>Dothideomycetidae</taxon>
        <taxon>Mycosphaerellales</taxon>
        <taxon>Mycosphaerellaceae</taxon>
        <taxon>Fulvia</taxon>
    </lineage>
</organism>
<gene>
    <name evidence="3" type="ORF">CLAFUR5_09104</name>
</gene>
<dbReference type="GeneID" id="71988982"/>
<feature type="compositionally biased region" description="Pro residues" evidence="1">
    <location>
        <begin position="12"/>
        <end position="23"/>
    </location>
</feature>
<feature type="region of interest" description="Disordered" evidence="1">
    <location>
        <begin position="1"/>
        <end position="23"/>
    </location>
</feature>
<dbReference type="OrthoDB" id="5060046at2759"/>
<name>A0A9Q8UTF9_PASFU</name>
<evidence type="ECO:0000313" key="4">
    <source>
        <dbReference type="Proteomes" id="UP000756132"/>
    </source>
</evidence>
<keyword evidence="4" id="KW-1185">Reference proteome</keyword>
<dbReference type="InterPro" id="IPR036047">
    <property type="entry name" value="F-box-like_dom_sf"/>
</dbReference>
<dbReference type="SUPFAM" id="SSF81383">
    <property type="entry name" value="F-box domain"/>
    <property type="match status" value="1"/>
</dbReference>
<accession>A0A9Q8UTF9</accession>
<reference evidence="3" key="2">
    <citation type="journal article" date="2022" name="Microb. Genom.">
        <title>A chromosome-scale genome assembly of the tomato pathogen Cladosporium fulvum reveals a compartmentalized genome architecture and the presence of a dispensable chromosome.</title>
        <authorList>
            <person name="Zaccaron A.Z."/>
            <person name="Chen L.H."/>
            <person name="Samaras A."/>
            <person name="Stergiopoulos I."/>
        </authorList>
    </citation>
    <scope>NUCLEOTIDE SEQUENCE</scope>
    <source>
        <strain evidence="3">Race5_Kim</strain>
    </source>
</reference>
<dbReference type="KEGG" id="ffu:CLAFUR5_09104"/>
<reference evidence="3" key="1">
    <citation type="submission" date="2021-12" db="EMBL/GenBank/DDBJ databases">
        <authorList>
            <person name="Zaccaron A."/>
            <person name="Stergiopoulos I."/>
        </authorList>
    </citation>
    <scope>NUCLEOTIDE SEQUENCE</scope>
    <source>
        <strain evidence="3">Race5_Kim</strain>
    </source>
</reference>
<dbReference type="EMBL" id="CP090171">
    <property type="protein sequence ID" value="UJO21760.1"/>
    <property type="molecule type" value="Genomic_DNA"/>
</dbReference>
<evidence type="ECO:0000256" key="1">
    <source>
        <dbReference type="SAM" id="MobiDB-lite"/>
    </source>
</evidence>
<feature type="domain" description="F-box" evidence="2">
    <location>
        <begin position="28"/>
        <end position="73"/>
    </location>
</feature>
<proteinExistence type="predicted"/>
<dbReference type="InterPro" id="IPR001810">
    <property type="entry name" value="F-box_dom"/>
</dbReference>
<sequence>MLPSGRARRASEPPPAAKPLDPPPVTFFQRLQRLPGELQLCIFDHLGYQDAIRLSQVDRWFQHRVKPQTWPHREKADFVWIQGPILDKA</sequence>